<evidence type="ECO:0000313" key="1">
    <source>
        <dbReference type="EMBL" id="CAF1203754.1"/>
    </source>
</evidence>
<sequence>MEARLTGNTIRALKANSNAQLTEDGKESGITDEKRRRVLDAIKYIDCGLNELPIVNNGREDYLWGSTVLGEKDNDSTSKIFVYQYAVRKIYNYEKRLITVIMVNLIADDTKQYIFQYEGNDIYYNRMVSTAKDYKNDTLSTIQKFIISSIYDHEIIHALNLLSQINMN</sequence>
<dbReference type="Proteomes" id="UP000663829">
    <property type="component" value="Unassembled WGS sequence"/>
</dbReference>
<dbReference type="EMBL" id="CAJNOQ010008679">
    <property type="protein sequence ID" value="CAF1203754.1"/>
    <property type="molecule type" value="Genomic_DNA"/>
</dbReference>
<keyword evidence="3" id="KW-1185">Reference proteome</keyword>
<organism evidence="1 3">
    <name type="scientific">Didymodactylos carnosus</name>
    <dbReference type="NCBI Taxonomy" id="1234261"/>
    <lineage>
        <taxon>Eukaryota</taxon>
        <taxon>Metazoa</taxon>
        <taxon>Spiralia</taxon>
        <taxon>Gnathifera</taxon>
        <taxon>Rotifera</taxon>
        <taxon>Eurotatoria</taxon>
        <taxon>Bdelloidea</taxon>
        <taxon>Philodinida</taxon>
        <taxon>Philodinidae</taxon>
        <taxon>Didymodactylos</taxon>
    </lineage>
</organism>
<name>A0A814WKY4_9BILA</name>
<reference evidence="1" key="1">
    <citation type="submission" date="2021-02" db="EMBL/GenBank/DDBJ databases">
        <authorList>
            <person name="Nowell W R."/>
        </authorList>
    </citation>
    <scope>NUCLEOTIDE SEQUENCE</scope>
</reference>
<gene>
    <name evidence="1" type="ORF">GPM918_LOCUS23857</name>
    <name evidence="2" type="ORF">SRO942_LOCUS23853</name>
</gene>
<protein>
    <submittedName>
        <fullName evidence="1">Uncharacterized protein</fullName>
    </submittedName>
</protein>
<dbReference type="AlphaFoldDB" id="A0A814WKY4"/>
<dbReference type="EMBL" id="CAJOBC010008678">
    <property type="protein sequence ID" value="CAF3968073.1"/>
    <property type="molecule type" value="Genomic_DNA"/>
</dbReference>
<comment type="caution">
    <text evidence="1">The sequence shown here is derived from an EMBL/GenBank/DDBJ whole genome shotgun (WGS) entry which is preliminary data.</text>
</comment>
<dbReference type="Proteomes" id="UP000681722">
    <property type="component" value="Unassembled WGS sequence"/>
</dbReference>
<evidence type="ECO:0000313" key="3">
    <source>
        <dbReference type="Proteomes" id="UP000663829"/>
    </source>
</evidence>
<proteinExistence type="predicted"/>
<evidence type="ECO:0000313" key="2">
    <source>
        <dbReference type="EMBL" id="CAF3968073.1"/>
    </source>
</evidence>
<accession>A0A814WKY4</accession>